<dbReference type="InterPro" id="IPR009061">
    <property type="entry name" value="DNA-bd_dom_put_sf"/>
</dbReference>
<dbReference type="Proteomes" id="UP001595850">
    <property type="component" value="Unassembled WGS sequence"/>
</dbReference>
<dbReference type="InterPro" id="IPR047057">
    <property type="entry name" value="MerR_fam"/>
</dbReference>
<dbReference type="Gene3D" id="1.10.1660.10">
    <property type="match status" value="1"/>
</dbReference>
<sequence length="144" mass="16185">MSTSVYTPGQAAEETGFSLDTLRYYERIGLLERVGRNAAGQRRFTQDDIGWLGMIRCLRDTGMPIAEMLRFAELTREGEHTIRDRIALLEAHDRRVEAQVANLREKQTAIRNKIRYYRGVVGETPCAASGTAERGLEHAGSRSA</sequence>
<evidence type="ECO:0000313" key="3">
    <source>
        <dbReference type="EMBL" id="MFC4060668.1"/>
    </source>
</evidence>
<dbReference type="PROSITE" id="PS50937">
    <property type="entry name" value="HTH_MERR_2"/>
    <property type="match status" value="1"/>
</dbReference>
<evidence type="ECO:0000259" key="2">
    <source>
        <dbReference type="PROSITE" id="PS50937"/>
    </source>
</evidence>
<evidence type="ECO:0000256" key="1">
    <source>
        <dbReference type="ARBA" id="ARBA00023125"/>
    </source>
</evidence>
<comment type="caution">
    <text evidence="3">The sequence shown here is derived from an EMBL/GenBank/DDBJ whole genome shotgun (WGS) entry which is preliminary data.</text>
</comment>
<gene>
    <name evidence="3" type="ORF">ACFOWE_20390</name>
</gene>
<proteinExistence type="predicted"/>
<keyword evidence="1" id="KW-0238">DNA-binding</keyword>
<dbReference type="Pfam" id="PF13411">
    <property type="entry name" value="MerR_1"/>
    <property type="match status" value="1"/>
</dbReference>
<dbReference type="RefSeq" id="WP_377290135.1">
    <property type="nucleotide sequence ID" value="NZ_JBHSBM010000023.1"/>
</dbReference>
<name>A0ABV8IC67_9ACTN</name>
<reference evidence="4" key="1">
    <citation type="journal article" date="2019" name="Int. J. Syst. Evol. Microbiol.">
        <title>The Global Catalogue of Microorganisms (GCM) 10K type strain sequencing project: providing services to taxonomists for standard genome sequencing and annotation.</title>
        <authorList>
            <consortium name="The Broad Institute Genomics Platform"/>
            <consortium name="The Broad Institute Genome Sequencing Center for Infectious Disease"/>
            <person name="Wu L."/>
            <person name="Ma J."/>
        </authorList>
    </citation>
    <scope>NUCLEOTIDE SEQUENCE [LARGE SCALE GENOMIC DNA]</scope>
    <source>
        <strain evidence="4">TBRC 4489</strain>
    </source>
</reference>
<dbReference type="EMBL" id="JBHSBM010000023">
    <property type="protein sequence ID" value="MFC4060668.1"/>
    <property type="molecule type" value="Genomic_DNA"/>
</dbReference>
<dbReference type="SUPFAM" id="SSF46955">
    <property type="entry name" value="Putative DNA-binding domain"/>
    <property type="match status" value="1"/>
</dbReference>
<dbReference type="SMART" id="SM00422">
    <property type="entry name" value="HTH_MERR"/>
    <property type="match status" value="1"/>
</dbReference>
<dbReference type="CDD" id="cd01109">
    <property type="entry name" value="HTH_YyaN"/>
    <property type="match status" value="1"/>
</dbReference>
<dbReference type="PRINTS" id="PR00040">
    <property type="entry name" value="HTHMERR"/>
</dbReference>
<accession>A0ABV8IC67</accession>
<protein>
    <submittedName>
        <fullName evidence="3">MerR family transcriptional regulator</fullName>
    </submittedName>
</protein>
<feature type="domain" description="HTH merR-type" evidence="2">
    <location>
        <begin position="5"/>
        <end position="74"/>
    </location>
</feature>
<dbReference type="PANTHER" id="PTHR30204">
    <property type="entry name" value="REDOX-CYCLING DRUG-SENSING TRANSCRIPTIONAL ACTIVATOR SOXR"/>
    <property type="match status" value="1"/>
</dbReference>
<dbReference type="PANTHER" id="PTHR30204:SF98">
    <property type="entry name" value="HTH-TYPE TRANSCRIPTIONAL REGULATOR ADHR"/>
    <property type="match status" value="1"/>
</dbReference>
<keyword evidence="4" id="KW-1185">Reference proteome</keyword>
<evidence type="ECO:0000313" key="4">
    <source>
        <dbReference type="Proteomes" id="UP001595850"/>
    </source>
</evidence>
<organism evidence="3 4">
    <name type="scientific">Planomonospora corallina</name>
    <dbReference type="NCBI Taxonomy" id="1806052"/>
    <lineage>
        <taxon>Bacteria</taxon>
        <taxon>Bacillati</taxon>
        <taxon>Actinomycetota</taxon>
        <taxon>Actinomycetes</taxon>
        <taxon>Streptosporangiales</taxon>
        <taxon>Streptosporangiaceae</taxon>
        <taxon>Planomonospora</taxon>
    </lineage>
</organism>
<dbReference type="InterPro" id="IPR000551">
    <property type="entry name" value="MerR-type_HTH_dom"/>
</dbReference>